<comment type="similarity">
    <text evidence="6">Belongs to the glycosyl hydrolase 24 family.</text>
</comment>
<evidence type="ECO:0000256" key="1">
    <source>
        <dbReference type="ARBA" id="ARBA00000632"/>
    </source>
</evidence>
<dbReference type="RefSeq" id="WP_140578200.1">
    <property type="nucleotide sequence ID" value="NZ_SDPI01000013.1"/>
</dbReference>
<dbReference type="PANTHER" id="PTHR38107:SF4">
    <property type="entry name" value="LYSOZYME"/>
    <property type="match status" value="1"/>
</dbReference>
<dbReference type="SUPFAM" id="SSF53955">
    <property type="entry name" value="Lysozyme-like"/>
    <property type="match status" value="1"/>
</dbReference>
<dbReference type="InterPro" id="IPR051018">
    <property type="entry name" value="Bacteriophage_GH24"/>
</dbReference>
<keyword evidence="2 6" id="KW-0929">Antimicrobial</keyword>
<dbReference type="GO" id="GO:0042742">
    <property type="term" value="P:defense response to bacterium"/>
    <property type="evidence" value="ECO:0007669"/>
    <property type="project" value="UniProtKB-KW"/>
</dbReference>
<dbReference type="GO" id="GO:0031640">
    <property type="term" value="P:killing of cells of another organism"/>
    <property type="evidence" value="ECO:0007669"/>
    <property type="project" value="UniProtKB-KW"/>
</dbReference>
<name>A0A502JNJ6_HAEHA</name>
<evidence type="ECO:0000256" key="2">
    <source>
        <dbReference type="ARBA" id="ARBA00022529"/>
    </source>
</evidence>
<evidence type="ECO:0000256" key="6">
    <source>
        <dbReference type="RuleBase" id="RU003788"/>
    </source>
</evidence>
<evidence type="ECO:0000256" key="3">
    <source>
        <dbReference type="ARBA" id="ARBA00022638"/>
    </source>
</evidence>
<evidence type="ECO:0000256" key="5">
    <source>
        <dbReference type="ARBA" id="ARBA00023295"/>
    </source>
</evidence>
<dbReference type="EC" id="3.2.1.17" evidence="6"/>
<dbReference type="Pfam" id="PF00959">
    <property type="entry name" value="Phage_lysozyme"/>
    <property type="match status" value="1"/>
</dbReference>
<dbReference type="PANTHER" id="PTHR38107">
    <property type="match status" value="1"/>
</dbReference>
<protein>
    <recommendedName>
        <fullName evidence="6">Lysozyme</fullName>
        <ecNumber evidence="6">3.2.1.17</ecNumber>
    </recommendedName>
</protein>
<dbReference type="GO" id="GO:0003796">
    <property type="term" value="F:lysozyme activity"/>
    <property type="evidence" value="ECO:0007669"/>
    <property type="project" value="UniProtKB-EC"/>
</dbReference>
<gene>
    <name evidence="7" type="ORF">EUX54_04230</name>
</gene>
<keyword evidence="5 6" id="KW-0326">Glycosidase</keyword>
<dbReference type="GO" id="GO:0016998">
    <property type="term" value="P:cell wall macromolecule catabolic process"/>
    <property type="evidence" value="ECO:0007669"/>
    <property type="project" value="InterPro"/>
</dbReference>
<dbReference type="InterPro" id="IPR034690">
    <property type="entry name" value="Endolysin_T4_type"/>
</dbReference>
<keyword evidence="4 6" id="KW-0378">Hydrolase</keyword>
<organism evidence="7 8">
    <name type="scientific">Haemophilus haemolyticus</name>
    <dbReference type="NCBI Taxonomy" id="726"/>
    <lineage>
        <taxon>Bacteria</taxon>
        <taxon>Pseudomonadati</taxon>
        <taxon>Pseudomonadota</taxon>
        <taxon>Gammaproteobacteria</taxon>
        <taxon>Pasteurellales</taxon>
        <taxon>Pasteurellaceae</taxon>
        <taxon>Haemophilus</taxon>
    </lineage>
</organism>
<dbReference type="Gene3D" id="1.10.530.40">
    <property type="match status" value="1"/>
</dbReference>
<dbReference type="CDD" id="cd16901">
    <property type="entry name" value="lyz_P1"/>
    <property type="match status" value="1"/>
</dbReference>
<dbReference type="EMBL" id="SDPI01000013">
    <property type="protein sequence ID" value="TPH00740.1"/>
    <property type="molecule type" value="Genomic_DNA"/>
</dbReference>
<dbReference type="InterPro" id="IPR023346">
    <property type="entry name" value="Lysozyme-like_dom_sf"/>
</dbReference>
<evidence type="ECO:0000313" key="7">
    <source>
        <dbReference type="EMBL" id="TPH00740.1"/>
    </source>
</evidence>
<dbReference type="InterPro" id="IPR002196">
    <property type="entry name" value="Glyco_hydro_24"/>
</dbReference>
<dbReference type="GO" id="GO:0009253">
    <property type="term" value="P:peptidoglycan catabolic process"/>
    <property type="evidence" value="ECO:0007669"/>
    <property type="project" value="InterPro"/>
</dbReference>
<comment type="catalytic activity">
    <reaction evidence="1 6">
        <text>Hydrolysis of (1-&gt;4)-beta-linkages between N-acetylmuramic acid and N-acetyl-D-glucosamine residues in a peptidoglycan and between N-acetyl-D-glucosamine residues in chitodextrins.</text>
        <dbReference type="EC" id="3.2.1.17"/>
    </reaction>
</comment>
<dbReference type="Proteomes" id="UP000318695">
    <property type="component" value="Unassembled WGS sequence"/>
</dbReference>
<dbReference type="AlphaFoldDB" id="A0A502JNJ6"/>
<evidence type="ECO:0000256" key="4">
    <source>
        <dbReference type="ARBA" id="ARBA00022801"/>
    </source>
</evidence>
<accession>A0A502JNJ6</accession>
<evidence type="ECO:0000313" key="8">
    <source>
        <dbReference type="Proteomes" id="UP000318695"/>
    </source>
</evidence>
<reference evidence="7 8" key="1">
    <citation type="submission" date="2019-01" db="EMBL/GenBank/DDBJ databases">
        <title>Comparative genomic analysis identifies haemin-independent Haemophilus haemolyticus: a formal re-classification of Haemophilus intermedius.</title>
        <authorList>
            <person name="Harris T.M."/>
            <person name="Price E.P."/>
            <person name="Sarovich D.S."/>
            <person name="Norskov-Lauritsen N."/>
            <person name="Beissbarth J."/>
            <person name="Chang A.B."/>
            <person name="Smith-Vaughan H.C."/>
        </authorList>
    </citation>
    <scope>NUCLEOTIDE SEQUENCE [LARGE SCALE GENOMIC DNA]</scope>
    <source>
        <strain evidence="7 8">CCUG 30218</strain>
    </source>
</reference>
<comment type="caution">
    <text evidence="7">The sequence shown here is derived from an EMBL/GenBank/DDBJ whole genome shotgun (WGS) entry which is preliminary data.</text>
</comment>
<dbReference type="InterPro" id="IPR023347">
    <property type="entry name" value="Lysozyme_dom_sf"/>
</dbReference>
<dbReference type="HAMAP" id="MF_04110">
    <property type="entry name" value="ENDOLYSIN_T4"/>
    <property type="match status" value="1"/>
</dbReference>
<proteinExistence type="inferred from homology"/>
<sequence length="186" mass="20645">MVLRKTRTAIGACSVVAVIGIMYSQFGSELRLSPAGAEIIGNAEGCMATPYKCPADVLTVGIGSTEYSGQKIEPNKKYTNEEIAYRWKNDIKLAESCVDRYANGRALPQFVFDAMVSVTFNNGCGKVKNSTMFAFMRRGRYIDGCNQLPNWVYVGKKKIPGLVKRREKERALCLTELKVTQSQSSY</sequence>
<keyword evidence="3 6" id="KW-0081">Bacteriolytic enzyme</keyword>